<organism evidence="2">
    <name type="scientific">Perkinsus marinus (strain ATCC 50983 / TXsc)</name>
    <dbReference type="NCBI Taxonomy" id="423536"/>
    <lineage>
        <taxon>Eukaryota</taxon>
        <taxon>Sar</taxon>
        <taxon>Alveolata</taxon>
        <taxon>Perkinsozoa</taxon>
        <taxon>Perkinsea</taxon>
        <taxon>Perkinsida</taxon>
        <taxon>Perkinsidae</taxon>
        <taxon>Perkinsus</taxon>
    </lineage>
</organism>
<name>C5KKD3_PERM5</name>
<dbReference type="EMBL" id="GG673688">
    <property type="protein sequence ID" value="EER15045.1"/>
    <property type="molecule type" value="Genomic_DNA"/>
</dbReference>
<protein>
    <submittedName>
        <fullName evidence="1">Uncharacterized protein</fullName>
    </submittedName>
</protein>
<feature type="non-terminal residue" evidence="1">
    <location>
        <position position="1"/>
    </location>
</feature>
<dbReference type="GeneID" id="9062049"/>
<feature type="non-terminal residue" evidence="1">
    <location>
        <position position="53"/>
    </location>
</feature>
<sequence>LKRLVEEYCATGEEVPQEVQPSPTERLLSLGKPLVHALLTLAEDMTPFEASSE</sequence>
<keyword evidence="2" id="KW-1185">Reference proteome</keyword>
<evidence type="ECO:0000313" key="2">
    <source>
        <dbReference type="Proteomes" id="UP000007800"/>
    </source>
</evidence>
<dbReference type="RefSeq" id="XP_002783249.1">
    <property type="nucleotide sequence ID" value="XM_002783203.1"/>
</dbReference>
<dbReference type="InParanoid" id="C5KKD3"/>
<dbReference type="AlphaFoldDB" id="C5KKD3"/>
<gene>
    <name evidence="1" type="ORF">Pmar_PMAR023370</name>
</gene>
<reference evidence="1 2" key="1">
    <citation type="submission" date="2008-07" db="EMBL/GenBank/DDBJ databases">
        <authorList>
            <person name="El-Sayed N."/>
            <person name="Caler E."/>
            <person name="Inman J."/>
            <person name="Amedeo P."/>
            <person name="Hass B."/>
            <person name="Wortman J."/>
        </authorList>
    </citation>
    <scope>NUCLEOTIDE SEQUENCE [LARGE SCALE GENOMIC DNA]</scope>
    <source>
        <strain evidence="2">ATCC 50983 / TXsc</strain>
    </source>
</reference>
<evidence type="ECO:0000313" key="1">
    <source>
        <dbReference type="EMBL" id="EER15045.1"/>
    </source>
</evidence>
<proteinExistence type="predicted"/>
<accession>C5KKD3</accession>
<dbReference type="Proteomes" id="UP000007800">
    <property type="component" value="Unassembled WGS sequence"/>
</dbReference>